<gene>
    <name evidence="1" type="ORF">Sradi_5853900</name>
</gene>
<reference evidence="1" key="1">
    <citation type="submission" date="2020-06" db="EMBL/GenBank/DDBJ databases">
        <authorList>
            <person name="Li T."/>
            <person name="Hu X."/>
            <person name="Zhang T."/>
            <person name="Song X."/>
            <person name="Zhang H."/>
            <person name="Dai N."/>
            <person name="Sheng W."/>
            <person name="Hou X."/>
            <person name="Wei L."/>
        </authorList>
    </citation>
    <scope>NUCLEOTIDE SEQUENCE</scope>
    <source>
        <strain evidence="1">G02</strain>
        <tissue evidence="1">Leaf</tissue>
    </source>
</reference>
<accession>A0AAW2KTR2</accession>
<reference evidence="1" key="2">
    <citation type="journal article" date="2024" name="Plant">
        <title>Genomic evolution and insights into agronomic trait innovations of Sesamum species.</title>
        <authorList>
            <person name="Miao H."/>
            <person name="Wang L."/>
            <person name="Qu L."/>
            <person name="Liu H."/>
            <person name="Sun Y."/>
            <person name="Le M."/>
            <person name="Wang Q."/>
            <person name="Wei S."/>
            <person name="Zheng Y."/>
            <person name="Lin W."/>
            <person name="Duan Y."/>
            <person name="Cao H."/>
            <person name="Xiong S."/>
            <person name="Wang X."/>
            <person name="Wei L."/>
            <person name="Li C."/>
            <person name="Ma Q."/>
            <person name="Ju M."/>
            <person name="Zhao R."/>
            <person name="Li G."/>
            <person name="Mu C."/>
            <person name="Tian Q."/>
            <person name="Mei H."/>
            <person name="Zhang T."/>
            <person name="Gao T."/>
            <person name="Zhang H."/>
        </authorList>
    </citation>
    <scope>NUCLEOTIDE SEQUENCE</scope>
    <source>
        <strain evidence="1">G02</strain>
    </source>
</reference>
<dbReference type="AlphaFoldDB" id="A0AAW2KTR2"/>
<evidence type="ECO:0000313" key="1">
    <source>
        <dbReference type="EMBL" id="KAL0309116.1"/>
    </source>
</evidence>
<dbReference type="EMBL" id="JACGWJ010000027">
    <property type="protein sequence ID" value="KAL0309116.1"/>
    <property type="molecule type" value="Genomic_DNA"/>
</dbReference>
<name>A0AAW2KTR2_SESRA</name>
<organism evidence="1">
    <name type="scientific">Sesamum radiatum</name>
    <name type="common">Black benniseed</name>
    <dbReference type="NCBI Taxonomy" id="300843"/>
    <lineage>
        <taxon>Eukaryota</taxon>
        <taxon>Viridiplantae</taxon>
        <taxon>Streptophyta</taxon>
        <taxon>Embryophyta</taxon>
        <taxon>Tracheophyta</taxon>
        <taxon>Spermatophyta</taxon>
        <taxon>Magnoliopsida</taxon>
        <taxon>eudicotyledons</taxon>
        <taxon>Gunneridae</taxon>
        <taxon>Pentapetalae</taxon>
        <taxon>asterids</taxon>
        <taxon>lamiids</taxon>
        <taxon>Lamiales</taxon>
        <taxon>Pedaliaceae</taxon>
        <taxon>Sesamum</taxon>
    </lineage>
</organism>
<proteinExistence type="predicted"/>
<comment type="caution">
    <text evidence="1">The sequence shown here is derived from an EMBL/GenBank/DDBJ whole genome shotgun (WGS) entry which is preliminary data.</text>
</comment>
<sequence length="69" mass="8179">MRGGYRVRHGINFPTFLHFSFNVHPFSVIHYLTSSKRKRFSYQVILNLHGFFGRVCKVCERSATRRGFL</sequence>
<protein>
    <submittedName>
        <fullName evidence="1">Uncharacterized protein</fullName>
    </submittedName>
</protein>